<dbReference type="Proteomes" id="UP000306196">
    <property type="component" value="Unassembled WGS sequence"/>
</dbReference>
<dbReference type="SUPFAM" id="SSF56300">
    <property type="entry name" value="Metallo-dependent phosphatases"/>
    <property type="match status" value="1"/>
</dbReference>
<keyword evidence="4" id="KW-1185">Reference proteome</keyword>
<dbReference type="Pfam" id="PF00149">
    <property type="entry name" value="Metallophos"/>
    <property type="match status" value="1"/>
</dbReference>
<evidence type="ECO:0000256" key="1">
    <source>
        <dbReference type="SAM" id="SignalP"/>
    </source>
</evidence>
<accession>A0A5R8K9S9</accession>
<dbReference type="OrthoDB" id="9772095at2"/>
<sequence length="945" mass="104201">MPHRLNVMKSLALHGLAFFLCATSTLAADRLLIDFGNATEQSPSPDLFNRHWNLFSALNQSPINPATRVDGSPWTGVSLTITDAFRTISTNNNGGELIYNSAATSDFWFVQKADNAVGAIRIDGLDPSGNTVYDIKAFVSSNRSAPEVFNTLYTATGANSASATLEAIDNISNVASIPGIIPNASGQITVRVELAANSTTYGAISVLELIARAPTDPITPDPQPNRYAAVGQTPNPPSTVSTANPEGLRAYVYESPDSFTSKLGLGELLRRAGFHVMPLPLNQPPYVPGSDPETDVDLIAIGSFASENPEYQAYMATYADDLDDFIDRAGLLIQFSQADQHEPSPPFLPDTQAASRVDTDFDSTFILVPDHSLLANVPTAADGKSLSFTLSDDSVFYRTNTSWETFDQFSGFEVILSGDPKARFPALMEGAYGQGRFFVSSLAVDKILNASTGADVSTTSQAAFNTPFFTNLYDYTALVRDRQTPPINITPQPGDSLIEDGAWTLVLLPDTQIYSQNYPGVFEAQTSWIYHNRRARNIRFVLHLGDIVNVNSRPEWENARRAFRILDNQVPYAFVPGNHDYGPGGNAATRDTFMNDYFKEELYRLTPAFGGVMETGKMDNSYHFFNAGGVNFIVMCFEWGPRDSTIAWADGILQQYPQHKAILVTHAYMNNNDFRYDISDSTRPQAYNPHNYTTPGGVNDGEELWQKLVRKHNFVLTVNGHVLGDGTGYRVDNNDAGNPVHQMLINYQFRNLGGEGYLRTLEFQPDGQTVVVKSYSPILNNYLLTTDQDFSFDLPLGAADQDNDGILDYFDADFDDDLDGLDNFNEFVIHGTSSSTADTDADGLSDLFESTAGSNPLSNERAYIDLVRNNREQFGLYTEDEIGELRPGGLLIKVEDDMVELNLQLKQSPNLQPESWQNAGPPVEWSIPVDPEFRFFRVKINDGTD</sequence>
<dbReference type="AlphaFoldDB" id="A0A5R8K9S9"/>
<protein>
    <recommendedName>
        <fullName evidence="2">Calcineurin-like phosphoesterase domain-containing protein</fullName>
    </recommendedName>
</protein>
<feature type="chain" id="PRO_5024338049" description="Calcineurin-like phosphoesterase domain-containing protein" evidence="1">
    <location>
        <begin position="28"/>
        <end position="945"/>
    </location>
</feature>
<evidence type="ECO:0000313" key="4">
    <source>
        <dbReference type="Proteomes" id="UP000306196"/>
    </source>
</evidence>
<dbReference type="EMBL" id="VAUV01000016">
    <property type="protein sequence ID" value="TLD69060.1"/>
    <property type="molecule type" value="Genomic_DNA"/>
</dbReference>
<comment type="caution">
    <text evidence="3">The sequence shown here is derived from an EMBL/GenBank/DDBJ whole genome shotgun (WGS) entry which is preliminary data.</text>
</comment>
<gene>
    <name evidence="3" type="ORF">FEM03_19520</name>
</gene>
<dbReference type="Gene3D" id="3.60.21.10">
    <property type="match status" value="1"/>
</dbReference>
<reference evidence="3 4" key="1">
    <citation type="submission" date="2019-05" db="EMBL/GenBank/DDBJ databases">
        <title>Verrucobacter flavum gen. nov., sp. nov. a new member of the family Verrucomicrobiaceae.</title>
        <authorList>
            <person name="Szuroczki S."/>
            <person name="Abbaszade G."/>
            <person name="Szabo A."/>
            <person name="Felfoldi T."/>
            <person name="Schumann P."/>
            <person name="Boka K."/>
            <person name="Keki Z."/>
            <person name="Toumi M."/>
            <person name="Toth E."/>
        </authorList>
    </citation>
    <scope>NUCLEOTIDE SEQUENCE [LARGE SCALE GENOMIC DNA]</scope>
    <source>
        <strain evidence="3 4">MG-N-17</strain>
    </source>
</reference>
<feature type="domain" description="Calcineurin-like phosphoesterase" evidence="2">
    <location>
        <begin position="510"/>
        <end position="722"/>
    </location>
</feature>
<dbReference type="PANTHER" id="PTHR43143">
    <property type="entry name" value="METALLOPHOSPHOESTERASE, CALCINEURIN SUPERFAMILY"/>
    <property type="match status" value="1"/>
</dbReference>
<proteinExistence type="predicted"/>
<feature type="signal peptide" evidence="1">
    <location>
        <begin position="1"/>
        <end position="27"/>
    </location>
</feature>
<name>A0A5R8K9S9_9BACT</name>
<dbReference type="InterPro" id="IPR051918">
    <property type="entry name" value="STPP_CPPED1"/>
</dbReference>
<dbReference type="GO" id="GO:0016787">
    <property type="term" value="F:hydrolase activity"/>
    <property type="evidence" value="ECO:0007669"/>
    <property type="project" value="InterPro"/>
</dbReference>
<keyword evidence="1" id="KW-0732">Signal</keyword>
<organism evidence="3 4">
    <name type="scientific">Phragmitibacter flavus</name>
    <dbReference type="NCBI Taxonomy" id="2576071"/>
    <lineage>
        <taxon>Bacteria</taxon>
        <taxon>Pseudomonadati</taxon>
        <taxon>Verrucomicrobiota</taxon>
        <taxon>Verrucomicrobiia</taxon>
        <taxon>Verrucomicrobiales</taxon>
        <taxon>Verrucomicrobiaceae</taxon>
        <taxon>Phragmitibacter</taxon>
    </lineage>
</organism>
<dbReference type="InterPro" id="IPR029052">
    <property type="entry name" value="Metallo-depent_PP-like"/>
</dbReference>
<evidence type="ECO:0000259" key="2">
    <source>
        <dbReference type="Pfam" id="PF00149"/>
    </source>
</evidence>
<dbReference type="PANTHER" id="PTHR43143:SF5">
    <property type="entry name" value="SECRETED PROTEIN"/>
    <property type="match status" value="1"/>
</dbReference>
<dbReference type="InterPro" id="IPR004843">
    <property type="entry name" value="Calcineurin-like_PHP"/>
</dbReference>
<evidence type="ECO:0000313" key="3">
    <source>
        <dbReference type="EMBL" id="TLD69060.1"/>
    </source>
</evidence>